<dbReference type="InterPro" id="IPR012808">
    <property type="entry name" value="CHP02453"/>
</dbReference>
<dbReference type="PANTHER" id="PTHR36452:SF1">
    <property type="entry name" value="DUF2461 DOMAIN-CONTAINING PROTEIN"/>
    <property type="match status" value="1"/>
</dbReference>
<comment type="caution">
    <text evidence="2">The sequence shown here is derived from an EMBL/GenBank/DDBJ whole genome shotgun (WGS) entry which is preliminary data.</text>
</comment>
<evidence type="ECO:0008006" key="4">
    <source>
        <dbReference type="Google" id="ProtNLM"/>
    </source>
</evidence>
<feature type="compositionally biased region" description="Basic and acidic residues" evidence="1">
    <location>
        <begin position="95"/>
        <end position="106"/>
    </location>
</feature>
<dbReference type="AlphaFoldDB" id="A0A9N9V7Z8"/>
<feature type="compositionally biased region" description="Basic residues" evidence="1">
    <location>
        <begin position="1"/>
        <end position="29"/>
    </location>
</feature>
<feature type="compositionally biased region" description="Acidic residues" evidence="1">
    <location>
        <begin position="65"/>
        <end position="94"/>
    </location>
</feature>
<dbReference type="Pfam" id="PF09365">
    <property type="entry name" value="DUF2461"/>
    <property type="match status" value="1"/>
</dbReference>
<sequence>MPAHKRKLSFHPKPPLHHVRSSGRLRKLRYAVESDSDSEISPKPALEASEKRQSLGRQRARTDESGDEYINDVESEESGEEDQDEEGDRTDDDSDSKLRTPRRDQSDGDLDEDELPRVTIIPLERLRETGDIEYVDYRIHPNSLLFLTDLKDNNNRAWLKAHNGEFRRAFKDWETFVECTTSSVIAVDETVPDLPAKDVMFRIYRDLRFSPDKKPYKAHFSAAWSRTGRKGTYAHYYIHCEPGASMIAGGIFAPNAQQLQSIRSSIDERPRRWRRILNENSLKQSFMPGIKTGSREEDALKYFAHENKESALKTKPKGFIADHRDIELLKLRKFTLSKKIEDDLLLADNTQEKIIEILRPLVGFITFLNSIVMPDGDSSSSDSDHFRGDD</sequence>
<dbReference type="Proteomes" id="UP000696573">
    <property type="component" value="Unassembled WGS sequence"/>
</dbReference>
<feature type="region of interest" description="Disordered" evidence="1">
    <location>
        <begin position="1"/>
        <end position="115"/>
    </location>
</feature>
<evidence type="ECO:0000313" key="2">
    <source>
        <dbReference type="EMBL" id="CAH0021060.1"/>
    </source>
</evidence>
<proteinExistence type="predicted"/>
<organism evidence="2 3">
    <name type="scientific">Clonostachys rhizophaga</name>
    <dbReference type="NCBI Taxonomy" id="160324"/>
    <lineage>
        <taxon>Eukaryota</taxon>
        <taxon>Fungi</taxon>
        <taxon>Dikarya</taxon>
        <taxon>Ascomycota</taxon>
        <taxon>Pezizomycotina</taxon>
        <taxon>Sordariomycetes</taxon>
        <taxon>Hypocreomycetidae</taxon>
        <taxon>Hypocreales</taxon>
        <taxon>Bionectriaceae</taxon>
        <taxon>Clonostachys</taxon>
    </lineage>
</organism>
<dbReference type="PANTHER" id="PTHR36452">
    <property type="entry name" value="CHROMOSOME 12, WHOLE GENOME SHOTGUN SEQUENCE"/>
    <property type="match status" value="1"/>
</dbReference>
<evidence type="ECO:0000313" key="3">
    <source>
        <dbReference type="Proteomes" id="UP000696573"/>
    </source>
</evidence>
<reference evidence="2" key="1">
    <citation type="submission" date="2021-10" db="EMBL/GenBank/DDBJ databases">
        <authorList>
            <person name="Piombo E."/>
        </authorList>
    </citation>
    <scope>NUCLEOTIDE SEQUENCE</scope>
</reference>
<dbReference type="OrthoDB" id="2537769at2759"/>
<name>A0A9N9V7Z8_9HYPO</name>
<dbReference type="EMBL" id="CABFNQ020000648">
    <property type="protein sequence ID" value="CAH0021060.1"/>
    <property type="molecule type" value="Genomic_DNA"/>
</dbReference>
<keyword evidence="3" id="KW-1185">Reference proteome</keyword>
<gene>
    <name evidence="2" type="ORF">CRHIZ90672A_00017560</name>
</gene>
<protein>
    <recommendedName>
        <fullName evidence="4">DUF2461 domain-containing protein</fullName>
    </recommendedName>
</protein>
<evidence type="ECO:0000256" key="1">
    <source>
        <dbReference type="SAM" id="MobiDB-lite"/>
    </source>
</evidence>
<accession>A0A9N9V7Z8</accession>
<dbReference type="NCBIfam" id="TIGR02453">
    <property type="entry name" value="TIGR02453 family protein"/>
    <property type="match status" value="1"/>
</dbReference>